<comment type="caution">
    <text evidence="1">The sequence shown here is derived from an EMBL/GenBank/DDBJ whole genome shotgun (WGS) entry which is preliminary data.</text>
</comment>
<reference evidence="1 2" key="1">
    <citation type="journal article" date="2021" name="Commun. Biol.">
        <title>The genome of Shorea leprosula (Dipterocarpaceae) highlights the ecological relevance of drought in aseasonal tropical rainforests.</title>
        <authorList>
            <person name="Ng K.K.S."/>
            <person name="Kobayashi M.J."/>
            <person name="Fawcett J.A."/>
            <person name="Hatakeyama M."/>
            <person name="Paape T."/>
            <person name="Ng C.H."/>
            <person name="Ang C.C."/>
            <person name="Tnah L.H."/>
            <person name="Lee C.T."/>
            <person name="Nishiyama T."/>
            <person name="Sese J."/>
            <person name="O'Brien M.J."/>
            <person name="Copetti D."/>
            <person name="Mohd Noor M.I."/>
            <person name="Ong R.C."/>
            <person name="Putra M."/>
            <person name="Sireger I.Z."/>
            <person name="Indrioko S."/>
            <person name="Kosugi Y."/>
            <person name="Izuno A."/>
            <person name="Isagi Y."/>
            <person name="Lee S.L."/>
            <person name="Shimizu K.K."/>
        </authorList>
    </citation>
    <scope>NUCLEOTIDE SEQUENCE [LARGE SCALE GENOMIC DNA]</scope>
    <source>
        <strain evidence="1">214</strain>
    </source>
</reference>
<name>A0AAV5JQI9_9ROSI</name>
<dbReference type="AlphaFoldDB" id="A0AAV5JQI9"/>
<evidence type="ECO:0000313" key="2">
    <source>
        <dbReference type="Proteomes" id="UP001054252"/>
    </source>
</evidence>
<evidence type="ECO:0000313" key="1">
    <source>
        <dbReference type="EMBL" id="GKV13578.1"/>
    </source>
</evidence>
<dbReference type="Proteomes" id="UP001054252">
    <property type="component" value="Unassembled WGS sequence"/>
</dbReference>
<organism evidence="1 2">
    <name type="scientific">Rubroshorea leprosula</name>
    <dbReference type="NCBI Taxonomy" id="152421"/>
    <lineage>
        <taxon>Eukaryota</taxon>
        <taxon>Viridiplantae</taxon>
        <taxon>Streptophyta</taxon>
        <taxon>Embryophyta</taxon>
        <taxon>Tracheophyta</taxon>
        <taxon>Spermatophyta</taxon>
        <taxon>Magnoliopsida</taxon>
        <taxon>eudicotyledons</taxon>
        <taxon>Gunneridae</taxon>
        <taxon>Pentapetalae</taxon>
        <taxon>rosids</taxon>
        <taxon>malvids</taxon>
        <taxon>Malvales</taxon>
        <taxon>Dipterocarpaceae</taxon>
        <taxon>Rubroshorea</taxon>
    </lineage>
</organism>
<gene>
    <name evidence="1" type="ORF">SLEP1_g24573</name>
</gene>
<protein>
    <submittedName>
        <fullName evidence="1">Uncharacterized protein</fullName>
    </submittedName>
</protein>
<accession>A0AAV5JQI9</accession>
<sequence length="35" mass="4082">MMEEKQTYAVLLWVVRNQWHGKATQWDESVVACGS</sequence>
<dbReference type="EMBL" id="BPVZ01000039">
    <property type="protein sequence ID" value="GKV13578.1"/>
    <property type="molecule type" value="Genomic_DNA"/>
</dbReference>
<proteinExistence type="predicted"/>
<keyword evidence="2" id="KW-1185">Reference proteome</keyword>